<keyword evidence="4 12" id="KW-0812">Transmembrane</keyword>
<dbReference type="InterPro" id="IPR050083">
    <property type="entry name" value="HtpX_protease"/>
</dbReference>
<keyword evidence="3 11" id="KW-0645">Protease</keyword>
<evidence type="ECO:0000313" key="14">
    <source>
        <dbReference type="EMBL" id="SKA24956.1"/>
    </source>
</evidence>
<feature type="transmembrane region" description="Helical" evidence="12">
    <location>
        <begin position="7"/>
        <end position="24"/>
    </location>
</feature>
<dbReference type="GO" id="GO:0005886">
    <property type="term" value="C:plasma membrane"/>
    <property type="evidence" value="ECO:0007669"/>
    <property type="project" value="UniProtKB-SubCell"/>
</dbReference>
<comment type="similarity">
    <text evidence="11">Belongs to the peptidase M48 family.</text>
</comment>
<evidence type="ECO:0000256" key="9">
    <source>
        <dbReference type="ARBA" id="ARBA00023049"/>
    </source>
</evidence>
<dbReference type="InterPro" id="IPR001915">
    <property type="entry name" value="Peptidase_M48"/>
</dbReference>
<keyword evidence="14" id="KW-0346">Stress response</keyword>
<dbReference type="EMBL" id="FUXL01000009">
    <property type="protein sequence ID" value="SKA24956.1"/>
    <property type="molecule type" value="Genomic_DNA"/>
</dbReference>
<evidence type="ECO:0000256" key="7">
    <source>
        <dbReference type="ARBA" id="ARBA00022833"/>
    </source>
</evidence>
<evidence type="ECO:0000313" key="15">
    <source>
        <dbReference type="Proteomes" id="UP000190135"/>
    </source>
</evidence>
<reference evidence="15" key="1">
    <citation type="submission" date="2017-02" db="EMBL/GenBank/DDBJ databases">
        <authorList>
            <person name="Varghese N."/>
            <person name="Submissions S."/>
        </authorList>
    </citation>
    <scope>NUCLEOTIDE SEQUENCE [LARGE SCALE GENOMIC DNA]</scope>
    <source>
        <strain evidence="15">USBA 369</strain>
    </source>
</reference>
<name>A0A1T4SA31_9HYPH</name>
<feature type="transmembrane region" description="Helical" evidence="12">
    <location>
        <begin position="177"/>
        <end position="196"/>
    </location>
</feature>
<feature type="transmembrane region" description="Helical" evidence="12">
    <location>
        <begin position="145"/>
        <end position="171"/>
    </location>
</feature>
<keyword evidence="8 12" id="KW-1133">Transmembrane helix</keyword>
<comment type="cofactor">
    <cofactor evidence="11">
        <name>Zn(2+)</name>
        <dbReference type="ChEBI" id="CHEBI:29105"/>
    </cofactor>
    <text evidence="11">Binds 1 zinc ion per subunit.</text>
</comment>
<keyword evidence="10 12" id="KW-0472">Membrane</keyword>
<evidence type="ECO:0000256" key="10">
    <source>
        <dbReference type="ARBA" id="ARBA00023136"/>
    </source>
</evidence>
<dbReference type="PANTHER" id="PTHR43221">
    <property type="entry name" value="PROTEASE HTPX"/>
    <property type="match status" value="1"/>
</dbReference>
<evidence type="ECO:0000256" key="2">
    <source>
        <dbReference type="ARBA" id="ARBA00022475"/>
    </source>
</evidence>
<evidence type="ECO:0000256" key="5">
    <source>
        <dbReference type="ARBA" id="ARBA00022723"/>
    </source>
</evidence>
<keyword evidence="7 11" id="KW-0862">Zinc</keyword>
<keyword evidence="6 11" id="KW-0378">Hydrolase</keyword>
<protein>
    <submittedName>
        <fullName evidence="14">Heat shock protein HtpX</fullName>
    </submittedName>
</protein>
<dbReference type="Gene3D" id="3.30.2010.10">
    <property type="entry name" value="Metalloproteases ('zincins'), catalytic domain"/>
    <property type="match status" value="1"/>
</dbReference>
<gene>
    <name evidence="14" type="ORF">SAMN05428963_109159</name>
</gene>
<dbReference type="Pfam" id="PF01435">
    <property type="entry name" value="Peptidase_M48"/>
    <property type="match status" value="1"/>
</dbReference>
<evidence type="ECO:0000256" key="12">
    <source>
        <dbReference type="SAM" id="Phobius"/>
    </source>
</evidence>
<dbReference type="GO" id="GO:0006508">
    <property type="term" value="P:proteolysis"/>
    <property type="evidence" value="ECO:0007669"/>
    <property type="project" value="UniProtKB-KW"/>
</dbReference>
<keyword evidence="5" id="KW-0479">Metal-binding</keyword>
<keyword evidence="15" id="KW-1185">Reference proteome</keyword>
<dbReference type="Proteomes" id="UP000190135">
    <property type="component" value="Unassembled WGS sequence"/>
</dbReference>
<comment type="subcellular location">
    <subcellularLocation>
        <location evidence="1">Cell membrane</location>
        <topology evidence="1">Multi-pass membrane protein</topology>
    </subcellularLocation>
</comment>
<evidence type="ECO:0000256" key="8">
    <source>
        <dbReference type="ARBA" id="ARBA00022989"/>
    </source>
</evidence>
<proteinExistence type="inferred from homology"/>
<dbReference type="AlphaFoldDB" id="A0A1T4SA31"/>
<evidence type="ECO:0000256" key="3">
    <source>
        <dbReference type="ARBA" id="ARBA00022670"/>
    </source>
</evidence>
<keyword evidence="2" id="KW-1003">Cell membrane</keyword>
<evidence type="ECO:0000256" key="11">
    <source>
        <dbReference type="RuleBase" id="RU003983"/>
    </source>
</evidence>
<accession>A0A1T4SA31</accession>
<dbReference type="CDD" id="cd07339">
    <property type="entry name" value="M48B_HtpX_like"/>
    <property type="match status" value="1"/>
</dbReference>
<dbReference type="GO" id="GO:0004222">
    <property type="term" value="F:metalloendopeptidase activity"/>
    <property type="evidence" value="ECO:0007669"/>
    <property type="project" value="InterPro"/>
</dbReference>
<evidence type="ECO:0000256" key="4">
    <source>
        <dbReference type="ARBA" id="ARBA00022692"/>
    </source>
</evidence>
<dbReference type="PANTHER" id="PTHR43221:SF1">
    <property type="entry name" value="PROTEASE HTPX"/>
    <property type="match status" value="1"/>
</dbReference>
<sequence>MNRLQSGLIILGLFAVAAWTGYAVIGPDAISWAVLLAGLLLLGGATSGDKMIRGVYGAVPLDQTNAPELSYLVEQLARGAELPVIPRLYLLPSPVLQAMAVGDQKDPAIALTSGLVRTLPTNELVGVLAHEIAHVRHGDTFVMRLAVTVGSITQAMSSAGLFMLFAALPMLWTTGALISPMAIGLLILSPVLSDLLELSLSRRREFLADAGAVELMGDPRPLAQALARIQTLQGDDWERMRSRGIRWLSLFRTHPTTWERVKRLQDLAPSAEPELTYNGLSPQLQQVLRSADPRRRRIMRRLL</sequence>
<dbReference type="GO" id="GO:0046872">
    <property type="term" value="F:metal ion binding"/>
    <property type="evidence" value="ECO:0007669"/>
    <property type="project" value="UniProtKB-KW"/>
</dbReference>
<feature type="domain" description="Peptidase M48" evidence="13">
    <location>
        <begin position="65"/>
        <end position="267"/>
    </location>
</feature>
<organism evidence="14 15">
    <name type="scientific">Consotaella salsifontis</name>
    <dbReference type="NCBI Taxonomy" id="1365950"/>
    <lineage>
        <taxon>Bacteria</taxon>
        <taxon>Pseudomonadati</taxon>
        <taxon>Pseudomonadota</taxon>
        <taxon>Alphaproteobacteria</taxon>
        <taxon>Hyphomicrobiales</taxon>
        <taxon>Aurantimonadaceae</taxon>
        <taxon>Consotaella</taxon>
    </lineage>
</organism>
<evidence type="ECO:0000256" key="1">
    <source>
        <dbReference type="ARBA" id="ARBA00004651"/>
    </source>
</evidence>
<evidence type="ECO:0000256" key="6">
    <source>
        <dbReference type="ARBA" id="ARBA00022801"/>
    </source>
</evidence>
<evidence type="ECO:0000259" key="13">
    <source>
        <dbReference type="Pfam" id="PF01435"/>
    </source>
</evidence>
<keyword evidence="9 11" id="KW-0482">Metalloprotease</keyword>
<feature type="transmembrane region" description="Helical" evidence="12">
    <location>
        <begin position="30"/>
        <end position="48"/>
    </location>
</feature>
<dbReference type="STRING" id="1365950.SAMN05428963_109159"/>